<dbReference type="SUPFAM" id="SSF56112">
    <property type="entry name" value="Protein kinase-like (PK-like)"/>
    <property type="match status" value="1"/>
</dbReference>
<dbReference type="InterPro" id="IPR002575">
    <property type="entry name" value="Aminoglycoside_PTrfase"/>
</dbReference>
<dbReference type="GO" id="GO:0016740">
    <property type="term" value="F:transferase activity"/>
    <property type="evidence" value="ECO:0007669"/>
    <property type="project" value="UniProtKB-KW"/>
</dbReference>
<dbReference type="Proteomes" id="UP000293995">
    <property type="component" value="Chromosome"/>
</dbReference>
<feature type="domain" description="Aminoglycoside phosphotransferase" evidence="2">
    <location>
        <begin position="42"/>
        <end position="252"/>
    </location>
</feature>
<accession>A0A4P6ESS8</accession>
<feature type="compositionally biased region" description="Acidic residues" evidence="1">
    <location>
        <begin position="357"/>
        <end position="366"/>
    </location>
</feature>
<proteinExistence type="predicted"/>
<sequence length="412" mass="43117">MARSPLTLAATVTSAWPGANVVDVRALSENAAGRFDSAVASLADGSRVVVRVATDADASAELDAEARALTALTSGVRALLPFRAPVLHGRATQDGHTAVVVDFLDGYRVDAAHVPSGRGVATSLGSAIAAVHALPESVARAEDLPQRTAAQARDDVSRLLDRVAASHRVPVSLLSRWSRALASDRLWRFEPVLTLGGTTADAFVFENRLGIPTVTGLLSWQGLSVGDPALDVRWLSSAPEGAEDVLNAYLAGSVRTPDAALRIRARLYAELEFAKWLVHGHEIGDDGIVDDAEGLLTSLADTVVDDDLLAEDDLDVDEAIALIGRLAAPSASDVDTSMQTDAYDASDTSFFADDGIVGDDSADASDQEATAPLQFSAWVADGADDDDTAQRDPDAAEAGRAAEAALRRWASS</sequence>
<evidence type="ECO:0000256" key="1">
    <source>
        <dbReference type="SAM" id="MobiDB-lite"/>
    </source>
</evidence>
<protein>
    <submittedName>
        <fullName evidence="3">Aminoglycoside phosphotransferase</fullName>
    </submittedName>
</protein>
<organism evidence="3 4">
    <name type="scientific">Microbacterium protaetiae</name>
    <dbReference type="NCBI Taxonomy" id="2509458"/>
    <lineage>
        <taxon>Bacteria</taxon>
        <taxon>Bacillati</taxon>
        <taxon>Actinomycetota</taxon>
        <taxon>Actinomycetes</taxon>
        <taxon>Micrococcales</taxon>
        <taxon>Microbacteriaceae</taxon>
        <taxon>Microbacterium</taxon>
    </lineage>
</organism>
<dbReference type="AlphaFoldDB" id="A0A4P6ESS8"/>
<dbReference type="Pfam" id="PF01636">
    <property type="entry name" value="APH"/>
    <property type="match status" value="1"/>
</dbReference>
<keyword evidence="3" id="KW-0808">Transferase</keyword>
<gene>
    <name evidence="3" type="ORF">ET475_14265</name>
</gene>
<evidence type="ECO:0000313" key="3">
    <source>
        <dbReference type="EMBL" id="QAY61038.1"/>
    </source>
</evidence>
<name>A0A4P6ESS8_9MICO</name>
<keyword evidence="4" id="KW-1185">Reference proteome</keyword>
<dbReference type="RefSeq" id="WP_129391674.1">
    <property type="nucleotide sequence ID" value="NZ_CP035494.1"/>
</dbReference>
<evidence type="ECO:0000259" key="2">
    <source>
        <dbReference type="Pfam" id="PF01636"/>
    </source>
</evidence>
<dbReference type="OrthoDB" id="3239865at2"/>
<dbReference type="KEGG" id="mprt:ET475_14265"/>
<reference evidence="3 4" key="1">
    <citation type="submission" date="2019-01" db="EMBL/GenBank/DDBJ databases">
        <title>Genome sequencing of strain DFW100M-13.</title>
        <authorList>
            <person name="Heo J."/>
            <person name="Kim S.-J."/>
            <person name="Kim J.-S."/>
            <person name="Hong S.-B."/>
            <person name="Kwon S.-W."/>
        </authorList>
    </citation>
    <scope>NUCLEOTIDE SEQUENCE [LARGE SCALE GENOMIC DNA]</scope>
    <source>
        <strain evidence="3 4">DFW100M-13</strain>
    </source>
</reference>
<feature type="region of interest" description="Disordered" evidence="1">
    <location>
        <begin position="357"/>
        <end position="403"/>
    </location>
</feature>
<evidence type="ECO:0000313" key="4">
    <source>
        <dbReference type="Proteomes" id="UP000293995"/>
    </source>
</evidence>
<dbReference type="Gene3D" id="3.90.1200.10">
    <property type="match status" value="1"/>
</dbReference>
<dbReference type="InterPro" id="IPR011009">
    <property type="entry name" value="Kinase-like_dom_sf"/>
</dbReference>
<dbReference type="EMBL" id="CP035494">
    <property type="protein sequence ID" value="QAY61038.1"/>
    <property type="molecule type" value="Genomic_DNA"/>
</dbReference>